<dbReference type="PIRSF" id="PIRSF017082">
    <property type="entry name" value="YflP"/>
    <property type="match status" value="1"/>
</dbReference>
<dbReference type="AlphaFoldDB" id="A0A556B2A5"/>
<gene>
    <name evidence="2" type="ORF">FOZ76_00585</name>
</gene>
<dbReference type="Pfam" id="PF03401">
    <property type="entry name" value="TctC"/>
    <property type="match status" value="1"/>
</dbReference>
<protein>
    <submittedName>
        <fullName evidence="2">Tripartite tricarboxylate transporter substrate binding protein</fullName>
    </submittedName>
</protein>
<dbReference type="PANTHER" id="PTHR42928:SF5">
    <property type="entry name" value="BLR1237 PROTEIN"/>
    <property type="match status" value="1"/>
</dbReference>
<dbReference type="OrthoDB" id="8653475at2"/>
<name>A0A556B2A5_9BURK</name>
<comment type="similarity">
    <text evidence="1">Belongs to the UPF0065 (bug) family.</text>
</comment>
<dbReference type="Gene3D" id="3.40.190.150">
    <property type="entry name" value="Bordetella uptake gene, domain 1"/>
    <property type="match status" value="1"/>
</dbReference>
<keyword evidence="3" id="KW-1185">Reference proteome</keyword>
<dbReference type="EMBL" id="VLTJ01000001">
    <property type="protein sequence ID" value="TSH99290.1"/>
    <property type="molecule type" value="Genomic_DNA"/>
</dbReference>
<evidence type="ECO:0000313" key="2">
    <source>
        <dbReference type="EMBL" id="TSH99290.1"/>
    </source>
</evidence>
<accession>A0A556B2A5</accession>
<proteinExistence type="inferred from homology"/>
<reference evidence="2 3" key="1">
    <citation type="submission" date="2019-07" db="EMBL/GenBank/DDBJ databases">
        <title>Qingshengfaniella alkalisoli gen. nov., sp. nov., isolated from saline soil.</title>
        <authorList>
            <person name="Xu L."/>
            <person name="Huang X.-X."/>
            <person name="Sun J.-Q."/>
        </authorList>
    </citation>
    <scope>NUCLEOTIDE SEQUENCE [LARGE SCALE GENOMIC DNA]</scope>
    <source>
        <strain evidence="2 3">DSM 27279</strain>
    </source>
</reference>
<sequence length="314" mass="32584">MLAAGCALTVMHPSFAQSYPGRPIQLVVPFSPGGAVDLLARLVSQRLSEDGKYAIVVENKPGAGGNIAAAQVARAPADGYTLLMGTSNTHGINSYIYGKLPYDPIKDFVPVGMVAENIVVLLAGKAFPAEDLTGAVQAMKEHPGKFVYASPGQGTVHHLAMALLAHGAGLDVVHAPYKGAGPAMTDLVAGHVPLMIGGIAPARPFIESGQVKVLGQANAERFDALPEAQRFDDVAKGASVNSWIGLFAPAGTPPAVVEQLNADLNRVLADAAFQSELAIQGMVAKPTSPSEFGGVIERDMAVWKSAVEMSGARE</sequence>
<evidence type="ECO:0000256" key="1">
    <source>
        <dbReference type="ARBA" id="ARBA00006987"/>
    </source>
</evidence>
<evidence type="ECO:0000313" key="3">
    <source>
        <dbReference type="Proteomes" id="UP000318405"/>
    </source>
</evidence>
<dbReference type="InterPro" id="IPR042100">
    <property type="entry name" value="Bug_dom1"/>
</dbReference>
<comment type="caution">
    <text evidence="2">The sequence shown here is derived from an EMBL/GenBank/DDBJ whole genome shotgun (WGS) entry which is preliminary data.</text>
</comment>
<dbReference type="SUPFAM" id="SSF53850">
    <property type="entry name" value="Periplasmic binding protein-like II"/>
    <property type="match status" value="1"/>
</dbReference>
<organism evidence="2 3">
    <name type="scientific">Verticiella sediminum</name>
    <dbReference type="NCBI Taxonomy" id="1247510"/>
    <lineage>
        <taxon>Bacteria</taxon>
        <taxon>Pseudomonadati</taxon>
        <taxon>Pseudomonadota</taxon>
        <taxon>Betaproteobacteria</taxon>
        <taxon>Burkholderiales</taxon>
        <taxon>Alcaligenaceae</taxon>
        <taxon>Verticiella</taxon>
    </lineage>
</organism>
<dbReference type="Proteomes" id="UP000318405">
    <property type="component" value="Unassembled WGS sequence"/>
</dbReference>
<dbReference type="InterPro" id="IPR005064">
    <property type="entry name" value="BUG"/>
</dbReference>
<dbReference type="Gene3D" id="3.40.190.10">
    <property type="entry name" value="Periplasmic binding protein-like II"/>
    <property type="match status" value="1"/>
</dbReference>
<dbReference type="PANTHER" id="PTHR42928">
    <property type="entry name" value="TRICARBOXYLATE-BINDING PROTEIN"/>
    <property type="match status" value="1"/>
</dbReference>